<evidence type="ECO:0000259" key="1">
    <source>
        <dbReference type="Pfam" id="PF13524"/>
    </source>
</evidence>
<keyword evidence="3" id="KW-1185">Reference proteome</keyword>
<dbReference type="RefSeq" id="WP_145268655.1">
    <property type="nucleotide sequence ID" value="NZ_CP036272.1"/>
</dbReference>
<evidence type="ECO:0000313" key="2">
    <source>
        <dbReference type="EMBL" id="QDT57885.1"/>
    </source>
</evidence>
<name>A0A517SP33_9BACT</name>
<proteinExistence type="predicted"/>
<dbReference type="EMBL" id="CP036272">
    <property type="protein sequence ID" value="QDT57885.1"/>
    <property type="molecule type" value="Genomic_DNA"/>
</dbReference>
<gene>
    <name evidence="2" type="primary">ykvP</name>
    <name evidence="2" type="ORF">SV7mr_03700</name>
</gene>
<organism evidence="2 3">
    <name type="scientific">Stieleria bergensis</name>
    <dbReference type="NCBI Taxonomy" id="2528025"/>
    <lineage>
        <taxon>Bacteria</taxon>
        <taxon>Pseudomonadati</taxon>
        <taxon>Planctomycetota</taxon>
        <taxon>Planctomycetia</taxon>
        <taxon>Pirellulales</taxon>
        <taxon>Pirellulaceae</taxon>
        <taxon>Stieleria</taxon>
    </lineage>
</organism>
<feature type="domain" description="Spore protein YkvP/CgeB glycosyl transferase-like" evidence="1">
    <location>
        <begin position="198"/>
        <end position="359"/>
    </location>
</feature>
<protein>
    <submittedName>
        <fullName evidence="2">Spore protein YkvP</fullName>
    </submittedName>
</protein>
<dbReference type="Pfam" id="PF13524">
    <property type="entry name" value="Glyco_trans_1_2"/>
    <property type="match status" value="1"/>
</dbReference>
<dbReference type="Proteomes" id="UP000315003">
    <property type="component" value="Chromosome"/>
</dbReference>
<dbReference type="InterPro" id="IPR055259">
    <property type="entry name" value="YkvP/CgeB_Glyco_trans-like"/>
</dbReference>
<dbReference type="OrthoDB" id="7019976at2"/>
<evidence type="ECO:0000313" key="3">
    <source>
        <dbReference type="Proteomes" id="UP000315003"/>
    </source>
</evidence>
<sequence>MRIFYAAPDYALDRRTVDTKLWRANLYDSLVDLGHSLVEFQIDYQPFNYCLEPKTTEQHELVRKNRTMFSEQLIDQVRKAHREKPLDLFFSYFYSAYVFPEVIREIKSLGIPTVNWYCNASYQFHLVQEIAPAYDFCLVPERYRMPDYRQIGANPIYCQEAANPKVYRPSDVPRDFDVTFVGQCYGNRPEYMAALCRAGLDARAWGPHWQRKARLKWSRRLRNQVRKWTGRQEKYLAMPAKHCGPPLSDQELIDMYSRSQISLGFTTVAQRPADGTPAVQQVRLRDFEATMSGAFYMVEAFDELADFFEPDREIVFFDSEAELIEKAKYYLAHPRQAQAIREAGLKRARAEHTWQKRFVDVFEQMGIDHCSRLEAA</sequence>
<accession>A0A517SP33</accession>
<reference evidence="2 3" key="1">
    <citation type="submission" date="2019-02" db="EMBL/GenBank/DDBJ databases">
        <title>Deep-cultivation of Planctomycetes and their phenomic and genomic characterization uncovers novel biology.</title>
        <authorList>
            <person name="Wiegand S."/>
            <person name="Jogler M."/>
            <person name="Boedeker C."/>
            <person name="Pinto D."/>
            <person name="Vollmers J."/>
            <person name="Rivas-Marin E."/>
            <person name="Kohn T."/>
            <person name="Peeters S.H."/>
            <person name="Heuer A."/>
            <person name="Rast P."/>
            <person name="Oberbeckmann S."/>
            <person name="Bunk B."/>
            <person name="Jeske O."/>
            <person name="Meyerdierks A."/>
            <person name="Storesund J.E."/>
            <person name="Kallscheuer N."/>
            <person name="Luecker S."/>
            <person name="Lage O.M."/>
            <person name="Pohl T."/>
            <person name="Merkel B.J."/>
            <person name="Hornburger P."/>
            <person name="Mueller R.-W."/>
            <person name="Bruemmer F."/>
            <person name="Labrenz M."/>
            <person name="Spormann A.M."/>
            <person name="Op den Camp H."/>
            <person name="Overmann J."/>
            <person name="Amann R."/>
            <person name="Jetten M.S.M."/>
            <person name="Mascher T."/>
            <person name="Medema M.H."/>
            <person name="Devos D.P."/>
            <person name="Kaster A.-K."/>
            <person name="Ovreas L."/>
            <person name="Rohde M."/>
            <person name="Galperin M.Y."/>
            <person name="Jogler C."/>
        </authorList>
    </citation>
    <scope>NUCLEOTIDE SEQUENCE [LARGE SCALE GENOMIC DNA]</scope>
    <source>
        <strain evidence="2 3">SV_7m_r</strain>
    </source>
</reference>
<dbReference type="AlphaFoldDB" id="A0A517SP33"/>